<gene>
    <name evidence="1" type="ORF">AZF04_00755</name>
</gene>
<organism evidence="1 2">
    <name type="scientific">Alkalihalobacillus trypoxylicola</name>
    <dbReference type="NCBI Taxonomy" id="519424"/>
    <lineage>
        <taxon>Bacteria</taxon>
        <taxon>Bacillati</taxon>
        <taxon>Bacillota</taxon>
        <taxon>Bacilli</taxon>
        <taxon>Bacillales</taxon>
        <taxon>Bacillaceae</taxon>
        <taxon>Alkalihalobacillus</taxon>
    </lineage>
</organism>
<accession>A0A162F6H5</accession>
<evidence type="ECO:0000313" key="1">
    <source>
        <dbReference type="EMBL" id="KYG34895.1"/>
    </source>
</evidence>
<keyword evidence="2" id="KW-1185">Reference proteome</keyword>
<dbReference type="RefSeq" id="WP_061947149.1">
    <property type="nucleotide sequence ID" value="NZ_LTAO01000001.1"/>
</dbReference>
<dbReference type="EMBL" id="LTAO01000001">
    <property type="protein sequence ID" value="KYG34895.1"/>
    <property type="molecule type" value="Genomic_DNA"/>
</dbReference>
<sequence length="73" mass="8172">MKFEVLVETTVLSVVEVEAVNEDVAKKIALNDFNDVTTDVNTVKLTSWNGKVSELNAADWEISVKEVIEKGYR</sequence>
<protein>
    <submittedName>
        <fullName evidence="1">Uncharacterized protein</fullName>
    </submittedName>
</protein>
<proteinExistence type="predicted"/>
<dbReference type="Proteomes" id="UP000075806">
    <property type="component" value="Unassembled WGS sequence"/>
</dbReference>
<name>A0A162F6H5_9BACI</name>
<evidence type="ECO:0000313" key="2">
    <source>
        <dbReference type="Proteomes" id="UP000075806"/>
    </source>
</evidence>
<reference evidence="1" key="1">
    <citation type="submission" date="2016-02" db="EMBL/GenBank/DDBJ databases">
        <title>Genome sequence of Bacillus trypoxylicola KCTC 13244(T).</title>
        <authorList>
            <person name="Jeong H."/>
            <person name="Park S.-H."/>
            <person name="Choi S.-K."/>
        </authorList>
    </citation>
    <scope>NUCLEOTIDE SEQUENCE [LARGE SCALE GENOMIC DNA]</scope>
    <source>
        <strain evidence="1">KCTC 13244</strain>
    </source>
</reference>
<comment type="caution">
    <text evidence="1">The sequence shown here is derived from an EMBL/GenBank/DDBJ whole genome shotgun (WGS) entry which is preliminary data.</text>
</comment>
<dbReference type="AlphaFoldDB" id="A0A162F6H5"/>